<dbReference type="EMBL" id="JANCYU010000023">
    <property type="protein sequence ID" value="KAK4524460.1"/>
    <property type="molecule type" value="Genomic_DNA"/>
</dbReference>
<name>A0AAV9IAK5_9RHOD</name>
<dbReference type="PANTHER" id="PTHR46388:SF2">
    <property type="entry name" value="NHL REPEAT-CONTAINING PROTEIN 2"/>
    <property type="match status" value="1"/>
</dbReference>
<dbReference type="InterPro" id="IPR036249">
    <property type="entry name" value="Thioredoxin-like_sf"/>
</dbReference>
<dbReference type="Pfam" id="PF01436">
    <property type="entry name" value="NHL"/>
    <property type="match status" value="1"/>
</dbReference>
<feature type="region of interest" description="Disordered" evidence="2">
    <location>
        <begin position="1"/>
        <end position="42"/>
    </location>
</feature>
<protein>
    <recommendedName>
        <fullName evidence="5">NHL repeat-containing protein</fullName>
    </recommendedName>
</protein>
<feature type="compositionally biased region" description="Basic and acidic residues" evidence="2">
    <location>
        <begin position="1"/>
        <end position="27"/>
    </location>
</feature>
<evidence type="ECO:0008006" key="5">
    <source>
        <dbReference type="Google" id="ProtNLM"/>
    </source>
</evidence>
<organism evidence="3 4">
    <name type="scientific">Galdieria yellowstonensis</name>
    <dbReference type="NCBI Taxonomy" id="3028027"/>
    <lineage>
        <taxon>Eukaryota</taxon>
        <taxon>Rhodophyta</taxon>
        <taxon>Bangiophyceae</taxon>
        <taxon>Galdieriales</taxon>
        <taxon>Galdieriaceae</taxon>
        <taxon>Galdieria</taxon>
    </lineage>
</organism>
<feature type="compositionally biased region" description="Polar residues" evidence="2">
    <location>
        <begin position="30"/>
        <end position="42"/>
    </location>
</feature>
<evidence type="ECO:0000256" key="2">
    <source>
        <dbReference type="SAM" id="MobiDB-lite"/>
    </source>
</evidence>
<dbReference type="Proteomes" id="UP001300502">
    <property type="component" value="Unassembled WGS sequence"/>
</dbReference>
<dbReference type="InterPro" id="IPR011042">
    <property type="entry name" value="6-blade_b-propeller_TolB-like"/>
</dbReference>
<dbReference type="AlphaFoldDB" id="A0AAV9IAK5"/>
<gene>
    <name evidence="3" type="ORF">GAYE_SCF03G2361</name>
</gene>
<dbReference type="PANTHER" id="PTHR46388">
    <property type="entry name" value="NHL REPEAT-CONTAINING PROTEIN 2"/>
    <property type="match status" value="1"/>
</dbReference>
<dbReference type="SUPFAM" id="SSF101898">
    <property type="entry name" value="NHL repeat"/>
    <property type="match status" value="1"/>
</dbReference>
<accession>A0AAV9IAK5</accession>
<proteinExistence type="predicted"/>
<evidence type="ECO:0000313" key="3">
    <source>
        <dbReference type="EMBL" id="KAK4524460.1"/>
    </source>
</evidence>
<reference evidence="3 4" key="1">
    <citation type="submission" date="2022-07" db="EMBL/GenBank/DDBJ databases">
        <title>Genome-wide signatures of adaptation to extreme environments.</title>
        <authorList>
            <person name="Cho C.H."/>
            <person name="Yoon H.S."/>
        </authorList>
    </citation>
    <scope>NUCLEOTIDE SEQUENCE [LARGE SCALE GENOMIC DNA]</scope>
    <source>
        <strain evidence="3 4">108.79 E11</strain>
    </source>
</reference>
<evidence type="ECO:0000313" key="4">
    <source>
        <dbReference type="Proteomes" id="UP001300502"/>
    </source>
</evidence>
<dbReference type="SUPFAM" id="SSF52833">
    <property type="entry name" value="Thioredoxin-like"/>
    <property type="match status" value="1"/>
</dbReference>
<dbReference type="Gene3D" id="3.40.30.10">
    <property type="entry name" value="Glutaredoxin"/>
    <property type="match status" value="1"/>
</dbReference>
<evidence type="ECO:0000256" key="1">
    <source>
        <dbReference type="ARBA" id="ARBA00022737"/>
    </source>
</evidence>
<sequence length="629" mass="71688">MQRQEEPRDENVDKEQQQQRQYHHLEDPVSGSSIQETNSEQLTDPWAVSRREATRAFVALFLVTSTGIILHRSKLLRRFSFAALFGQLRGRVPTDKNLQRFLSNTQNAYRLSNRISTLRWINVEEPPPILDNKLILVLLWRASDISNPDYIRMLQRISHSYPPVAIVAIHTPKFDYEIDSHFVRMALEELDMRFPCALDSDWQIWKSVGAKDWPTILVLSPDYRILYAIPKSKLYLVHDCIRTSLDYFSEYPLSNHSIAKTTRFSLDPIQRASPLCCPGKIALDLKNGRLFIADSGHHRILIVTLEGQFLDQIGGLRVEDDFVLSERESMGWKDGSFEEARFCNPQGMAYHEEYDELVIADMWNDAVRIASIQQRQVRTSVLHSKSNGVLSFSGKTSTTTFRYPMDVVIFENSIFVVAAGSNEIWSLNPAGEVKLICHGGPSGHVDAEGDLSRVRFAAPSGITVSPDGTFYIVDSDSSMIRWLSLTKNQVGTLVGGDAIFTGNLSAFGDRNGISSSVRLQRPMGICYWQDSQLIVADTFNHKLKSVDTIQRDCRWICGDSRWGYADGSKTYAKFQCPCDVAWDNISQRLYIVDRENHVIRWMKKESTHEESSVHTLHLFGFPTWWFSGS</sequence>
<keyword evidence="4" id="KW-1185">Reference proteome</keyword>
<dbReference type="Gene3D" id="2.120.10.30">
    <property type="entry name" value="TolB, C-terminal domain"/>
    <property type="match status" value="3"/>
</dbReference>
<dbReference type="InterPro" id="IPR001258">
    <property type="entry name" value="NHL_repeat"/>
</dbReference>
<comment type="caution">
    <text evidence="3">The sequence shown here is derived from an EMBL/GenBank/DDBJ whole genome shotgun (WGS) entry which is preliminary data.</text>
</comment>
<keyword evidence="1" id="KW-0677">Repeat</keyword>